<keyword evidence="3" id="KW-0378">Hydrolase</keyword>
<feature type="binding site" evidence="6">
    <location>
        <position position="308"/>
    </location>
    <ligand>
        <name>Mg(2+)</name>
        <dbReference type="ChEBI" id="CHEBI:18420"/>
        <label>1</label>
    </ligand>
</feature>
<feature type="site" description="Important for catalytic activity" evidence="7">
    <location>
        <position position="269"/>
    </location>
</feature>
<dbReference type="NCBIfam" id="TIGR00633">
    <property type="entry name" value="xth"/>
    <property type="match status" value="1"/>
</dbReference>
<evidence type="ECO:0000256" key="8">
    <source>
        <dbReference type="RuleBase" id="RU362131"/>
    </source>
</evidence>
<dbReference type="NCBIfam" id="TIGR00195">
    <property type="entry name" value="exoDNase_III"/>
    <property type="match status" value="1"/>
</dbReference>
<feature type="site" description="Transition state stabilizer" evidence="7">
    <location>
        <position position="196"/>
    </location>
</feature>
<keyword evidence="2 6" id="KW-0479">Metal-binding</keyword>
<dbReference type="GO" id="GO:0008081">
    <property type="term" value="F:phosphoric diester hydrolase activity"/>
    <property type="evidence" value="ECO:0007669"/>
    <property type="project" value="TreeGrafter"/>
</dbReference>
<evidence type="ECO:0000313" key="11">
    <source>
        <dbReference type="EMBL" id="KAK4537582.1"/>
    </source>
</evidence>
<comment type="cofactor">
    <cofactor evidence="6 8">
        <name>Mg(2+)</name>
        <dbReference type="ChEBI" id="CHEBI:18420"/>
    </cofactor>
    <cofactor evidence="6 8">
        <name>Mn(2+)</name>
        <dbReference type="ChEBI" id="CHEBI:29035"/>
    </cofactor>
    <text evidence="6 8">Probably binds two magnesium or manganese ions per subunit.</text>
</comment>
<dbReference type="InterPro" id="IPR020847">
    <property type="entry name" value="AP_endonuclease_F1_BS"/>
</dbReference>
<evidence type="ECO:0000313" key="12">
    <source>
        <dbReference type="Proteomes" id="UP001301350"/>
    </source>
</evidence>
<sequence length="331" mass="37362">MPHEHKRARKEATEERALLESDTPGQTGSAKTAPPSDRSAPEQLLLVTWNLAGYRSASRSLLKYLSATDPDVVCLQETKLQTTDVPGPFLLPRYPHKTWFCSTARKGYSGTAVLSKLKPERVHKGIPGYREHDTEGRCIVYEFADFTLVTVYVPNSGVHTLNRLRYRIDSWDAALREYLCTLRRRGICTILCGDVNVALDDTDVYSAEACRGRSGFTDEERHSWRRTLNDAQLVDAFRVLHPSTQGPRFTFWDYRTSVGGVRRDGWRIDVFCVSPSMLEDAPSDGASGVSRWRVRSVRSRPDIFGSDHCPVELTLERNTGGEIKSKHRVDS</sequence>
<name>A0AAV9IZ41_CYACA</name>
<dbReference type="GO" id="GO:0008311">
    <property type="term" value="F:double-stranded DNA 3'-5' DNA exonuclease activity"/>
    <property type="evidence" value="ECO:0007669"/>
    <property type="project" value="TreeGrafter"/>
</dbReference>
<keyword evidence="8" id="KW-0234">DNA repair</keyword>
<organism evidence="11 12">
    <name type="scientific">Cyanidium caldarium</name>
    <name type="common">Red alga</name>
    <dbReference type="NCBI Taxonomy" id="2771"/>
    <lineage>
        <taxon>Eukaryota</taxon>
        <taxon>Rhodophyta</taxon>
        <taxon>Bangiophyceae</taxon>
        <taxon>Cyanidiales</taxon>
        <taxon>Cyanidiaceae</taxon>
        <taxon>Cyanidium</taxon>
    </lineage>
</organism>
<gene>
    <name evidence="11" type="ORF">CDCA_CDCA13G3607</name>
</gene>
<evidence type="ECO:0000256" key="3">
    <source>
        <dbReference type="ARBA" id="ARBA00022801"/>
    </source>
</evidence>
<dbReference type="Pfam" id="PF03372">
    <property type="entry name" value="Exo_endo_phos"/>
    <property type="match status" value="1"/>
</dbReference>
<dbReference type="AlphaFoldDB" id="A0AAV9IZ41"/>
<dbReference type="GO" id="GO:0006284">
    <property type="term" value="P:base-excision repair"/>
    <property type="evidence" value="ECO:0007669"/>
    <property type="project" value="TreeGrafter"/>
</dbReference>
<feature type="active site" evidence="5">
    <location>
        <position position="152"/>
    </location>
</feature>
<dbReference type="InterPro" id="IPR036691">
    <property type="entry name" value="Endo/exonu/phosph_ase_sf"/>
</dbReference>
<feature type="active site" description="Proton acceptor" evidence="5">
    <location>
        <position position="308"/>
    </location>
</feature>
<reference evidence="11 12" key="1">
    <citation type="submission" date="2022-07" db="EMBL/GenBank/DDBJ databases">
        <title>Genome-wide signatures of adaptation to extreme environments.</title>
        <authorList>
            <person name="Cho C.H."/>
            <person name="Yoon H.S."/>
        </authorList>
    </citation>
    <scope>NUCLEOTIDE SEQUENCE [LARGE SCALE GENOMIC DNA]</scope>
    <source>
        <strain evidence="11 12">DBV 063 E5</strain>
    </source>
</reference>
<keyword evidence="8" id="KW-0227">DNA damage</keyword>
<feature type="binding site" evidence="6">
    <location>
        <position position="307"/>
    </location>
    <ligand>
        <name>Mg(2+)</name>
        <dbReference type="ChEBI" id="CHEBI:18420"/>
        <label>1</label>
    </ligand>
</feature>
<evidence type="ECO:0000256" key="5">
    <source>
        <dbReference type="PIRSR" id="PIRSR604808-1"/>
    </source>
</evidence>
<evidence type="ECO:0000256" key="1">
    <source>
        <dbReference type="ARBA" id="ARBA00007092"/>
    </source>
</evidence>
<feature type="binding site" evidence="6">
    <location>
        <position position="196"/>
    </location>
    <ligand>
        <name>Mg(2+)</name>
        <dbReference type="ChEBI" id="CHEBI:18420"/>
        <label>1</label>
    </ligand>
</feature>
<dbReference type="PROSITE" id="PS51435">
    <property type="entry name" value="AP_NUCLEASE_F1_4"/>
    <property type="match status" value="1"/>
</dbReference>
<dbReference type="InterPro" id="IPR005135">
    <property type="entry name" value="Endo/exonuclease/phosphatase"/>
</dbReference>
<evidence type="ECO:0000256" key="9">
    <source>
        <dbReference type="SAM" id="MobiDB-lite"/>
    </source>
</evidence>
<dbReference type="Proteomes" id="UP001301350">
    <property type="component" value="Unassembled WGS sequence"/>
</dbReference>
<dbReference type="EMBL" id="JANCYW010000013">
    <property type="protein sequence ID" value="KAK4537582.1"/>
    <property type="molecule type" value="Genomic_DNA"/>
</dbReference>
<dbReference type="GO" id="GO:0005634">
    <property type="term" value="C:nucleus"/>
    <property type="evidence" value="ECO:0007669"/>
    <property type="project" value="TreeGrafter"/>
</dbReference>
<evidence type="ECO:0000256" key="4">
    <source>
        <dbReference type="ARBA" id="ARBA00022842"/>
    </source>
</evidence>
<feature type="region of interest" description="Disordered" evidence="9">
    <location>
        <begin position="1"/>
        <end position="39"/>
    </location>
</feature>
<accession>A0AAV9IZ41</accession>
<feature type="domain" description="Endonuclease/exonuclease/phosphatase" evidence="10">
    <location>
        <begin position="47"/>
        <end position="308"/>
    </location>
</feature>
<feature type="binding site" evidence="6">
    <location>
        <position position="77"/>
    </location>
    <ligand>
        <name>Mg(2+)</name>
        <dbReference type="ChEBI" id="CHEBI:18420"/>
        <label>1</label>
    </ligand>
</feature>
<evidence type="ECO:0000259" key="10">
    <source>
        <dbReference type="Pfam" id="PF03372"/>
    </source>
</evidence>
<feature type="binding site" evidence="6">
    <location>
        <position position="194"/>
    </location>
    <ligand>
        <name>Mg(2+)</name>
        <dbReference type="ChEBI" id="CHEBI:18420"/>
        <label>1</label>
    </ligand>
</feature>
<keyword evidence="12" id="KW-1185">Reference proteome</keyword>
<dbReference type="PROSITE" id="PS00726">
    <property type="entry name" value="AP_NUCLEASE_F1_1"/>
    <property type="match status" value="1"/>
</dbReference>
<dbReference type="GO" id="GO:0003677">
    <property type="term" value="F:DNA binding"/>
    <property type="evidence" value="ECO:0007669"/>
    <property type="project" value="InterPro"/>
</dbReference>
<dbReference type="PANTHER" id="PTHR22748">
    <property type="entry name" value="AP ENDONUCLEASE"/>
    <property type="match status" value="1"/>
</dbReference>
<keyword evidence="6" id="KW-0464">Manganese</keyword>
<evidence type="ECO:0000256" key="7">
    <source>
        <dbReference type="PIRSR" id="PIRSR604808-3"/>
    </source>
</evidence>
<comment type="caution">
    <text evidence="11">The sequence shown here is derived from an EMBL/GenBank/DDBJ whole genome shotgun (WGS) entry which is preliminary data.</text>
</comment>
<proteinExistence type="inferred from homology"/>
<dbReference type="InterPro" id="IPR004808">
    <property type="entry name" value="AP_endonuc_1"/>
</dbReference>
<dbReference type="PANTHER" id="PTHR22748:SF6">
    <property type="entry name" value="DNA-(APURINIC OR APYRIMIDINIC SITE) ENDONUCLEASE"/>
    <property type="match status" value="1"/>
</dbReference>
<dbReference type="GO" id="GO:0003906">
    <property type="term" value="F:DNA-(apurinic or apyrimidinic site) endonuclease activity"/>
    <property type="evidence" value="ECO:0007669"/>
    <property type="project" value="TreeGrafter"/>
</dbReference>
<feature type="site" description="Interaction with DNA substrate" evidence="7">
    <location>
        <position position="308"/>
    </location>
</feature>
<keyword evidence="4 6" id="KW-0460">Magnesium</keyword>
<evidence type="ECO:0000256" key="6">
    <source>
        <dbReference type="PIRSR" id="PIRSR604808-2"/>
    </source>
</evidence>
<dbReference type="SUPFAM" id="SSF56219">
    <property type="entry name" value="DNase I-like"/>
    <property type="match status" value="1"/>
</dbReference>
<dbReference type="CDD" id="cd09087">
    <property type="entry name" value="Ape1-like_AP-endo"/>
    <property type="match status" value="1"/>
</dbReference>
<feature type="binding site" evidence="6">
    <location>
        <position position="50"/>
    </location>
    <ligand>
        <name>Mg(2+)</name>
        <dbReference type="ChEBI" id="CHEBI:18420"/>
        <label>1</label>
    </ligand>
</feature>
<dbReference type="GO" id="GO:0046872">
    <property type="term" value="F:metal ion binding"/>
    <property type="evidence" value="ECO:0007669"/>
    <property type="project" value="UniProtKB-KW"/>
</dbReference>
<protein>
    <recommendedName>
        <fullName evidence="10">Endonuclease/exonuclease/phosphatase domain-containing protein</fullName>
    </recommendedName>
</protein>
<evidence type="ECO:0000256" key="2">
    <source>
        <dbReference type="ARBA" id="ARBA00022723"/>
    </source>
</evidence>
<dbReference type="Gene3D" id="3.60.10.10">
    <property type="entry name" value="Endonuclease/exonuclease/phosphatase"/>
    <property type="match status" value="1"/>
</dbReference>
<feature type="compositionally biased region" description="Basic and acidic residues" evidence="9">
    <location>
        <begin position="10"/>
        <end position="19"/>
    </location>
</feature>
<comment type="similarity">
    <text evidence="1 8">Belongs to the DNA repair enzymes AP/ExoA family.</text>
</comment>
<feature type="active site" description="Proton donor/acceptor" evidence="5">
    <location>
        <position position="194"/>
    </location>
</feature>